<dbReference type="PANTHER" id="PTHR12904:SF23">
    <property type="entry name" value="PROTEIN ZER-1 HOMOLOG"/>
    <property type="match status" value="1"/>
</dbReference>
<organism>
    <name type="scientific">Branchiostoma floridae</name>
    <name type="common">Florida lancelet</name>
    <name type="synonym">Amphioxus</name>
    <dbReference type="NCBI Taxonomy" id="7739"/>
    <lineage>
        <taxon>Eukaryota</taxon>
        <taxon>Metazoa</taxon>
        <taxon>Chordata</taxon>
        <taxon>Cephalochordata</taxon>
        <taxon>Leptocardii</taxon>
        <taxon>Amphioxiformes</taxon>
        <taxon>Branchiostomatidae</taxon>
        <taxon>Branchiostoma</taxon>
    </lineage>
</organism>
<dbReference type="PANTHER" id="PTHR12904">
    <property type="match status" value="1"/>
</dbReference>
<name>C3ZHX5_BRAFL</name>
<accession>C3ZHX5</accession>
<evidence type="ECO:0000259" key="2">
    <source>
        <dbReference type="Pfam" id="PF22964"/>
    </source>
</evidence>
<reference evidence="3" key="1">
    <citation type="journal article" date="2008" name="Nature">
        <title>The amphioxus genome and the evolution of the chordate karyotype.</title>
        <authorList>
            <consortium name="US DOE Joint Genome Institute (JGI-PGF)"/>
            <person name="Putnam N.H."/>
            <person name="Butts T."/>
            <person name="Ferrier D.E.K."/>
            <person name="Furlong R.F."/>
            <person name="Hellsten U."/>
            <person name="Kawashima T."/>
            <person name="Robinson-Rechavi M."/>
            <person name="Shoguchi E."/>
            <person name="Terry A."/>
            <person name="Yu J.-K."/>
            <person name="Benito-Gutierrez E.L."/>
            <person name="Dubchak I."/>
            <person name="Garcia-Fernandez J."/>
            <person name="Gibson-Brown J.J."/>
            <person name="Grigoriev I.V."/>
            <person name="Horton A.C."/>
            <person name="de Jong P.J."/>
            <person name="Jurka J."/>
            <person name="Kapitonov V.V."/>
            <person name="Kohara Y."/>
            <person name="Kuroki Y."/>
            <person name="Lindquist E."/>
            <person name="Lucas S."/>
            <person name="Osoegawa K."/>
            <person name="Pennacchio L.A."/>
            <person name="Salamov A.A."/>
            <person name="Satou Y."/>
            <person name="Sauka-Spengler T."/>
            <person name="Schmutz J."/>
            <person name="Shin-I T."/>
            <person name="Toyoda A."/>
            <person name="Bronner-Fraser M."/>
            <person name="Fujiyama A."/>
            <person name="Holland L.Z."/>
            <person name="Holland P.W.H."/>
            <person name="Satoh N."/>
            <person name="Rokhsar D.S."/>
        </authorList>
    </citation>
    <scope>NUCLEOTIDE SEQUENCE [LARGE SCALE GENOMIC DNA]</scope>
    <source>
        <strain evidence="3">S238N-H82</strain>
        <tissue evidence="3">Testes</tissue>
    </source>
</reference>
<feature type="domain" description="Protein zer-1 homolog-like C-terminal" evidence="2">
    <location>
        <begin position="54"/>
        <end position="113"/>
    </location>
</feature>
<protein>
    <recommendedName>
        <fullName evidence="2">Protein zer-1 homolog-like C-terminal domain-containing protein</fullName>
    </recommendedName>
</protein>
<proteinExistence type="predicted"/>
<sequence>EFEYQRVAKVLLRIFSNFRNEEFIQRIAVYLCNIIVCQLSGEQKELVGRIGVVESESDGIEVSYNSCGVLSHMMSDGADCWTVSQPCRQQVLERMVQAIERWDIATKRNINYRLRIAVYLCNIIVCQLSGEQKELVGRIGVVEVSTGHFCTSACRIGTSIIRTS</sequence>
<evidence type="ECO:0000256" key="1">
    <source>
        <dbReference type="ARBA" id="ARBA00022786"/>
    </source>
</evidence>
<dbReference type="STRING" id="7739.C3ZHX5"/>
<dbReference type="eggNOG" id="KOG3665">
    <property type="taxonomic scope" value="Eukaryota"/>
</dbReference>
<evidence type="ECO:0000313" key="3">
    <source>
        <dbReference type="EMBL" id="EEN47830.1"/>
    </source>
</evidence>
<dbReference type="EMBL" id="GG666625">
    <property type="protein sequence ID" value="EEN47830.1"/>
    <property type="molecule type" value="Genomic_DNA"/>
</dbReference>
<dbReference type="Pfam" id="PF22964">
    <property type="entry name" value="ZER1-like_2nd"/>
    <property type="match status" value="1"/>
</dbReference>
<gene>
    <name evidence="3" type="ORF">BRAFLDRAFT_88758</name>
</gene>
<keyword evidence="1" id="KW-0833">Ubl conjugation pathway</keyword>
<dbReference type="InterPro" id="IPR051341">
    <property type="entry name" value="Zyg-11_UBL_adapter"/>
</dbReference>
<dbReference type="InterPro" id="IPR055142">
    <property type="entry name" value="ZER1-like_C"/>
</dbReference>
<feature type="non-terminal residue" evidence="3">
    <location>
        <position position="1"/>
    </location>
</feature>
<dbReference type="AlphaFoldDB" id="C3ZHX5"/>
<dbReference type="InParanoid" id="C3ZHX5"/>